<dbReference type="AlphaFoldDB" id="A0A8S2ER20"/>
<comment type="caution">
    <text evidence="1">The sequence shown here is derived from an EMBL/GenBank/DDBJ whole genome shotgun (WGS) entry which is preliminary data.</text>
</comment>
<organism evidence="1 3">
    <name type="scientific">Didymodactylos carnosus</name>
    <dbReference type="NCBI Taxonomy" id="1234261"/>
    <lineage>
        <taxon>Eukaryota</taxon>
        <taxon>Metazoa</taxon>
        <taxon>Spiralia</taxon>
        <taxon>Gnathifera</taxon>
        <taxon>Rotifera</taxon>
        <taxon>Eurotatoria</taxon>
        <taxon>Bdelloidea</taxon>
        <taxon>Philodinida</taxon>
        <taxon>Philodinidae</taxon>
        <taxon>Didymodactylos</taxon>
    </lineage>
</organism>
<evidence type="ECO:0000313" key="3">
    <source>
        <dbReference type="Proteomes" id="UP000677228"/>
    </source>
</evidence>
<reference evidence="1" key="1">
    <citation type="submission" date="2021-02" db="EMBL/GenBank/DDBJ databases">
        <authorList>
            <person name="Nowell W R."/>
        </authorList>
    </citation>
    <scope>NUCLEOTIDE SEQUENCE</scope>
</reference>
<evidence type="ECO:0000313" key="1">
    <source>
        <dbReference type="EMBL" id="CAF1236776.1"/>
    </source>
</evidence>
<protein>
    <submittedName>
        <fullName evidence="1">Uncharacterized protein</fullName>
    </submittedName>
</protein>
<accession>A0A8S2ER20</accession>
<gene>
    <name evidence="1" type="ORF">OVA965_LOCUS25630</name>
    <name evidence="2" type="ORF">TMI583_LOCUS26364</name>
</gene>
<name>A0A8S2ER20_9BILA</name>
<proteinExistence type="predicted"/>
<evidence type="ECO:0000313" key="2">
    <source>
        <dbReference type="EMBL" id="CAF4044485.1"/>
    </source>
</evidence>
<dbReference type="EMBL" id="CAJOBA010037560">
    <property type="protein sequence ID" value="CAF4044485.1"/>
    <property type="molecule type" value="Genomic_DNA"/>
</dbReference>
<feature type="non-terminal residue" evidence="1">
    <location>
        <position position="1"/>
    </location>
</feature>
<dbReference type="Proteomes" id="UP000677228">
    <property type="component" value="Unassembled WGS sequence"/>
</dbReference>
<dbReference type="EMBL" id="CAJNOK010016009">
    <property type="protein sequence ID" value="CAF1236776.1"/>
    <property type="molecule type" value="Genomic_DNA"/>
</dbReference>
<sequence>RKLNISIQLACVVDEESGACSSIVVRYLLDKKLMSRLGAIYLYPVTNVIDRHGRLLRLYDTQSLIRVRAYGWVLTD</sequence>
<dbReference type="Proteomes" id="UP000682733">
    <property type="component" value="Unassembled WGS sequence"/>
</dbReference>